<organism evidence="1 2">
    <name type="scientific">Mesorhabditis belari</name>
    <dbReference type="NCBI Taxonomy" id="2138241"/>
    <lineage>
        <taxon>Eukaryota</taxon>
        <taxon>Metazoa</taxon>
        <taxon>Ecdysozoa</taxon>
        <taxon>Nematoda</taxon>
        <taxon>Chromadorea</taxon>
        <taxon>Rhabditida</taxon>
        <taxon>Rhabditina</taxon>
        <taxon>Rhabditomorpha</taxon>
        <taxon>Rhabditoidea</taxon>
        <taxon>Rhabditidae</taxon>
        <taxon>Mesorhabditinae</taxon>
        <taxon>Mesorhabditis</taxon>
    </lineage>
</organism>
<evidence type="ECO:0000313" key="1">
    <source>
        <dbReference type="Proteomes" id="UP000887575"/>
    </source>
</evidence>
<name>A0AAF3FG72_9BILA</name>
<dbReference type="AlphaFoldDB" id="A0AAF3FG72"/>
<protein>
    <submittedName>
        <fullName evidence="2">Uncharacterized protein</fullName>
    </submittedName>
</protein>
<reference evidence="2" key="1">
    <citation type="submission" date="2024-02" db="UniProtKB">
        <authorList>
            <consortium name="WormBaseParasite"/>
        </authorList>
    </citation>
    <scope>IDENTIFICATION</scope>
</reference>
<accession>A0AAF3FG72</accession>
<proteinExistence type="predicted"/>
<keyword evidence="1" id="KW-1185">Reference proteome</keyword>
<sequence length="188" mass="21637">MLLECYNQAVPHGILVNVEAGFEDVLTLGRFVEKLPSVVGYQQVRFDDDNLSAFMPHVVRNTRMKLTREPMTQHGSKPMNRDRPILMFVEDTNHPLTFFFPGDGAAYFEITHTPSDTQYRFAYIAGVNRMYEAHPEDFDRPGKNRYTYLMHNSPPNPNDVPRVFELRRRVVVSGPFVNLAEVDVSSKN</sequence>
<dbReference type="WBParaSite" id="MBELARI_LOCUS565">
    <property type="protein sequence ID" value="MBELARI_LOCUS565"/>
    <property type="gene ID" value="MBELARI_LOCUS565"/>
</dbReference>
<evidence type="ECO:0000313" key="2">
    <source>
        <dbReference type="WBParaSite" id="MBELARI_LOCUS565"/>
    </source>
</evidence>
<dbReference type="Proteomes" id="UP000887575">
    <property type="component" value="Unassembled WGS sequence"/>
</dbReference>